<dbReference type="NCBIfam" id="NF041012">
    <property type="entry name" value="T4P_ComGB"/>
    <property type="match status" value="1"/>
</dbReference>
<name>A0A1R4IF42_9LACT</name>
<dbReference type="InterPro" id="IPR047692">
    <property type="entry name" value="T4P_ComGB"/>
</dbReference>
<evidence type="ECO:0000256" key="7">
    <source>
        <dbReference type="SAM" id="Phobius"/>
    </source>
</evidence>
<dbReference type="GO" id="GO:0005886">
    <property type="term" value="C:plasma membrane"/>
    <property type="evidence" value="ECO:0007669"/>
    <property type="project" value="UniProtKB-SubCell"/>
</dbReference>
<dbReference type="PANTHER" id="PTHR30012:SF0">
    <property type="entry name" value="TYPE II SECRETION SYSTEM PROTEIN F-RELATED"/>
    <property type="match status" value="1"/>
</dbReference>
<keyword evidence="5 7" id="KW-1133">Transmembrane helix</keyword>
<feature type="domain" description="Type II secretion system protein GspF" evidence="8">
    <location>
        <begin position="225"/>
        <end position="347"/>
    </location>
</feature>
<evidence type="ECO:0000259" key="8">
    <source>
        <dbReference type="Pfam" id="PF00482"/>
    </source>
</evidence>
<dbReference type="EMBL" id="FUKW01000013">
    <property type="protein sequence ID" value="SJN18368.1"/>
    <property type="molecule type" value="Genomic_DNA"/>
</dbReference>
<dbReference type="Pfam" id="PF00482">
    <property type="entry name" value="T2SSF"/>
    <property type="match status" value="2"/>
</dbReference>
<evidence type="ECO:0000256" key="2">
    <source>
        <dbReference type="ARBA" id="ARBA00005745"/>
    </source>
</evidence>
<feature type="transmembrane region" description="Helical" evidence="7">
    <location>
        <begin position="165"/>
        <end position="191"/>
    </location>
</feature>
<dbReference type="PANTHER" id="PTHR30012">
    <property type="entry name" value="GENERAL SECRETION PATHWAY PROTEIN"/>
    <property type="match status" value="1"/>
</dbReference>
<dbReference type="InterPro" id="IPR003004">
    <property type="entry name" value="GspF/PilC"/>
</dbReference>
<evidence type="ECO:0000256" key="1">
    <source>
        <dbReference type="ARBA" id="ARBA00004651"/>
    </source>
</evidence>
<feature type="transmembrane region" description="Helical" evidence="7">
    <location>
        <begin position="122"/>
        <end position="145"/>
    </location>
</feature>
<sequence>MGTFQKKLTNNIIYRSQKETREQGLFLKRMGTLLSEGFSLKDALRFLLKIADEKQAVWLKTIEKEVNNGESLYQGLRLVGFTDIVCTQIYLSTVHGKFSETIFMVGEQLIESAKRKKKIQSIIQYPLMLLIFIIIMLFSMRYILLPHINRIASPEETSIGIGTKLIIGIVQTAPYWILGTILLIIAAFFAVTSMTNKKTAIEKLNFYSKNKVIQPYLQLYWTYFFTLEWSQLLKNDCTLIQIVHLMQEDKSSSLFREVGKVIEQKMRKGCTFQEAISNLDFLKPEVKEIMIHGELSGRLGIELMLYSSDCEEELNQKIERIIERIQPAVFIFVALMIIAIYAALLLPTFSIMKGL</sequence>
<evidence type="ECO:0000256" key="4">
    <source>
        <dbReference type="ARBA" id="ARBA00022692"/>
    </source>
</evidence>
<evidence type="ECO:0000313" key="9">
    <source>
        <dbReference type="EMBL" id="SJN18368.1"/>
    </source>
</evidence>
<dbReference type="InterPro" id="IPR042094">
    <property type="entry name" value="T2SS_GspF_sf"/>
</dbReference>
<keyword evidence="3" id="KW-1003">Cell membrane</keyword>
<feature type="domain" description="Type II secretion system protein GspF" evidence="8">
    <location>
        <begin position="26"/>
        <end position="146"/>
    </location>
</feature>
<evidence type="ECO:0000313" key="10">
    <source>
        <dbReference type="Proteomes" id="UP000195611"/>
    </source>
</evidence>
<comment type="subcellular location">
    <subcellularLocation>
        <location evidence="1">Cell membrane</location>
        <topology evidence="1">Multi-pass membrane protein</topology>
    </subcellularLocation>
</comment>
<dbReference type="InterPro" id="IPR018076">
    <property type="entry name" value="T2SS_GspF_dom"/>
</dbReference>
<keyword evidence="4 7" id="KW-0812">Transmembrane</keyword>
<evidence type="ECO:0000256" key="5">
    <source>
        <dbReference type="ARBA" id="ARBA00022989"/>
    </source>
</evidence>
<accession>A0A1R4IF42</accession>
<dbReference type="AlphaFoldDB" id="A0A1R4IF42"/>
<dbReference type="Proteomes" id="UP000195611">
    <property type="component" value="Unassembled WGS sequence"/>
</dbReference>
<evidence type="ECO:0000256" key="6">
    <source>
        <dbReference type="ARBA" id="ARBA00023136"/>
    </source>
</evidence>
<evidence type="ECO:0000256" key="3">
    <source>
        <dbReference type="ARBA" id="ARBA00022475"/>
    </source>
</evidence>
<organism evidence="9 10">
    <name type="scientific">Marinilactibacillus psychrotolerans 42ea</name>
    <dbReference type="NCBI Taxonomy" id="1255609"/>
    <lineage>
        <taxon>Bacteria</taxon>
        <taxon>Bacillati</taxon>
        <taxon>Bacillota</taxon>
        <taxon>Bacilli</taxon>
        <taxon>Lactobacillales</taxon>
        <taxon>Carnobacteriaceae</taxon>
        <taxon>Marinilactibacillus</taxon>
    </lineage>
</organism>
<feature type="transmembrane region" description="Helical" evidence="7">
    <location>
        <begin position="328"/>
        <end position="352"/>
    </location>
</feature>
<reference evidence="9 10" key="1">
    <citation type="submission" date="2017-02" db="EMBL/GenBank/DDBJ databases">
        <authorList>
            <person name="Peterson S.W."/>
        </authorList>
    </citation>
    <scope>NUCLEOTIDE SEQUENCE [LARGE SCALE GENOMIC DNA]</scope>
    <source>
        <strain evidence="9 10">42ea</strain>
    </source>
</reference>
<proteinExistence type="inferred from homology"/>
<gene>
    <name evidence="9" type="ORF">FM115_00775</name>
</gene>
<dbReference type="RefSeq" id="WP_087056961.1">
    <property type="nucleotide sequence ID" value="NZ_FUKW01000013.1"/>
</dbReference>
<keyword evidence="6 7" id="KW-0472">Membrane</keyword>
<protein>
    <submittedName>
        <fullName evidence="9">Late competence protein ComGB, access of DNA to ComEA</fullName>
    </submittedName>
</protein>
<dbReference type="Gene3D" id="1.20.81.30">
    <property type="entry name" value="Type II secretion system (T2SS), domain F"/>
    <property type="match status" value="2"/>
</dbReference>
<comment type="similarity">
    <text evidence="2">Belongs to the GSP F family.</text>
</comment>